<dbReference type="Pfam" id="PF14737">
    <property type="entry name" value="DUF4470"/>
    <property type="match status" value="1"/>
</dbReference>
<gene>
    <name evidence="2" type="ORF">FOZ62_012861</name>
</gene>
<dbReference type="InterPro" id="IPR027974">
    <property type="entry name" value="DUF4470"/>
</dbReference>
<proteinExistence type="predicted"/>
<evidence type="ECO:0000313" key="3">
    <source>
        <dbReference type="Proteomes" id="UP000574390"/>
    </source>
</evidence>
<name>A0A7J6Q9P8_PEROL</name>
<protein>
    <recommendedName>
        <fullName evidence="1">DUF4470 domain-containing protein</fullName>
    </recommendedName>
</protein>
<accession>A0A7J6Q9P8</accession>
<comment type="caution">
    <text evidence="2">The sequence shown here is derived from an EMBL/GenBank/DDBJ whole genome shotgun (WGS) entry which is preliminary data.</text>
</comment>
<reference evidence="2 3" key="1">
    <citation type="submission" date="2020-04" db="EMBL/GenBank/DDBJ databases">
        <title>Perkinsus olseni comparative genomics.</title>
        <authorList>
            <person name="Bogema D.R."/>
        </authorList>
    </citation>
    <scope>NUCLEOTIDE SEQUENCE [LARGE SCALE GENOMIC DNA]</scope>
    <source>
        <strain evidence="2">ATCC PRA-205</strain>
    </source>
</reference>
<evidence type="ECO:0000259" key="1">
    <source>
        <dbReference type="Pfam" id="PF14737"/>
    </source>
</evidence>
<dbReference type="Proteomes" id="UP000574390">
    <property type="component" value="Unassembled WGS sequence"/>
</dbReference>
<feature type="domain" description="DUF4470" evidence="1">
    <location>
        <begin position="26"/>
        <end position="105"/>
    </location>
</feature>
<organism evidence="2 3">
    <name type="scientific">Perkinsus olseni</name>
    <name type="common">Perkinsus atlanticus</name>
    <dbReference type="NCBI Taxonomy" id="32597"/>
    <lineage>
        <taxon>Eukaryota</taxon>
        <taxon>Sar</taxon>
        <taxon>Alveolata</taxon>
        <taxon>Perkinsozoa</taxon>
        <taxon>Perkinsea</taxon>
        <taxon>Perkinsida</taxon>
        <taxon>Perkinsidae</taxon>
        <taxon>Perkinsus</taxon>
    </lineage>
</organism>
<evidence type="ECO:0000313" key="2">
    <source>
        <dbReference type="EMBL" id="KAF4705259.1"/>
    </source>
</evidence>
<dbReference type="EMBL" id="JABANM010031040">
    <property type="protein sequence ID" value="KAF4705259.1"/>
    <property type="molecule type" value="Genomic_DNA"/>
</dbReference>
<dbReference type="AlphaFoldDB" id="A0A7J6Q9P8"/>
<sequence length="136" mass="14743">MASEVDVCLTCPPLCPLVARWFTLYPFANIPPRDLCASARGCKLPTRALLLGCGDMVSVGHTFLLNQTCAQAKSWASTPLQAVCCDTEPAIIARDLVYLQLLINTFADELEGGSCLSPKEALVAWEAVYGMFITEE</sequence>
<feature type="non-terminal residue" evidence="2">
    <location>
        <position position="136"/>
    </location>
</feature>